<proteinExistence type="predicted"/>
<dbReference type="GO" id="GO:0006950">
    <property type="term" value="P:response to stress"/>
    <property type="evidence" value="ECO:0007669"/>
    <property type="project" value="TreeGrafter"/>
</dbReference>
<dbReference type="OrthoDB" id="3237509at2"/>
<dbReference type="InterPro" id="IPR039422">
    <property type="entry name" value="MarR/SlyA-like"/>
</dbReference>
<evidence type="ECO:0000313" key="3">
    <source>
        <dbReference type="Proteomes" id="UP000179616"/>
    </source>
</evidence>
<accession>A0A1S1L479</accession>
<dbReference type="Proteomes" id="UP000179616">
    <property type="component" value="Unassembled WGS sequence"/>
</dbReference>
<dbReference type="RefSeq" id="WP_070940234.1">
    <property type="nucleotide sequence ID" value="NZ_MLIK01000027.1"/>
</dbReference>
<evidence type="ECO:0000313" key="2">
    <source>
        <dbReference type="EMBL" id="OHU18241.1"/>
    </source>
</evidence>
<dbReference type="EMBL" id="MLIK01000027">
    <property type="protein sequence ID" value="OHU18241.1"/>
    <property type="molecule type" value="Genomic_DNA"/>
</dbReference>
<comment type="caution">
    <text evidence="2">The sequence shown here is derived from an EMBL/GenBank/DDBJ whole genome shotgun (WGS) entry which is preliminary data.</text>
</comment>
<dbReference type="InterPro" id="IPR036390">
    <property type="entry name" value="WH_DNA-bd_sf"/>
</dbReference>
<feature type="domain" description="HTH marR-type" evidence="1">
    <location>
        <begin position="25"/>
        <end position="159"/>
    </location>
</feature>
<dbReference type="GO" id="GO:0003700">
    <property type="term" value="F:DNA-binding transcription factor activity"/>
    <property type="evidence" value="ECO:0007669"/>
    <property type="project" value="InterPro"/>
</dbReference>
<gene>
    <name evidence="2" type="ORF">BKG76_23985</name>
</gene>
<dbReference type="SUPFAM" id="SSF46785">
    <property type="entry name" value="Winged helix' DNA-binding domain"/>
    <property type="match status" value="1"/>
</dbReference>
<dbReference type="Pfam" id="PF12802">
    <property type="entry name" value="MarR_2"/>
    <property type="match status" value="1"/>
</dbReference>
<dbReference type="InterPro" id="IPR036388">
    <property type="entry name" value="WH-like_DNA-bd_sf"/>
</dbReference>
<dbReference type="PROSITE" id="PS50995">
    <property type="entry name" value="HTH_MARR_2"/>
    <property type="match status" value="1"/>
</dbReference>
<dbReference type="PANTHER" id="PTHR33164:SF104">
    <property type="entry name" value="TRANSCRIPTIONAL REGULATORY PROTEIN"/>
    <property type="match status" value="1"/>
</dbReference>
<dbReference type="GeneID" id="57169885"/>
<sequence length="176" mass="19056">MECQDAADEIALAWQRERPSAPTDSIDVVTRIWHLATLFGAQRRKLLSGLGVDMATLDLLSTLRRSGAPYCLSTREIAQRTMVTAGAVSQRVARAEREGLVTREPGSLPRSVTVSLTKDGHHLVESTVDQLLTDELELISGLSTAQRAQLAQLLKLLLADVHTRVGPTAPTHVGSV</sequence>
<reference evidence="2 3" key="1">
    <citation type="submission" date="2016-10" db="EMBL/GenBank/DDBJ databases">
        <title>Evaluation of Human, Veterinary and Environmental Mycobacterium chelonae Isolates by Core Genome Phylogenomic Analysis, Targeted Gene Comparison, and Anti-microbial Susceptibility Patterns: A Tale of Mistaken Identities.</title>
        <authorList>
            <person name="Fogelson S.B."/>
            <person name="Camus A.C."/>
            <person name="Lorenz W."/>
            <person name="Vasireddy R."/>
            <person name="Vasireddy S."/>
            <person name="Smith T."/>
            <person name="Brown-Elliott B.A."/>
            <person name="Wallace R.J.Jr."/>
            <person name="Hasan N.A."/>
            <person name="Reischl U."/>
            <person name="Sanchez S."/>
        </authorList>
    </citation>
    <scope>NUCLEOTIDE SEQUENCE [LARGE SCALE GENOMIC DNA]</scope>
    <source>
        <strain evidence="2 3">1559</strain>
    </source>
</reference>
<dbReference type="Gene3D" id="1.10.10.10">
    <property type="entry name" value="Winged helix-like DNA-binding domain superfamily/Winged helix DNA-binding domain"/>
    <property type="match status" value="1"/>
</dbReference>
<dbReference type="PANTHER" id="PTHR33164">
    <property type="entry name" value="TRANSCRIPTIONAL REGULATOR, MARR FAMILY"/>
    <property type="match status" value="1"/>
</dbReference>
<organism evidence="2 3">
    <name type="scientific">Mycobacteroides franklinii</name>
    <dbReference type="NCBI Taxonomy" id="948102"/>
    <lineage>
        <taxon>Bacteria</taxon>
        <taxon>Bacillati</taxon>
        <taxon>Actinomycetota</taxon>
        <taxon>Actinomycetes</taxon>
        <taxon>Mycobacteriales</taxon>
        <taxon>Mycobacteriaceae</taxon>
        <taxon>Mycobacteroides</taxon>
    </lineage>
</organism>
<dbReference type="STRING" id="948102.BKG76_23985"/>
<name>A0A1S1L479_9MYCO</name>
<dbReference type="AlphaFoldDB" id="A0A1S1L479"/>
<dbReference type="InterPro" id="IPR000835">
    <property type="entry name" value="HTH_MarR-typ"/>
</dbReference>
<dbReference type="SMART" id="SM00347">
    <property type="entry name" value="HTH_MARR"/>
    <property type="match status" value="1"/>
</dbReference>
<protein>
    <submittedName>
        <fullName evidence="2">MarR family transcriptional regulator</fullName>
    </submittedName>
</protein>
<evidence type="ECO:0000259" key="1">
    <source>
        <dbReference type="PROSITE" id="PS50995"/>
    </source>
</evidence>